<gene>
    <name evidence="2" type="ORF">BO71DRAFT_172307</name>
</gene>
<protein>
    <submittedName>
        <fullName evidence="2">Uncharacterized protein</fullName>
    </submittedName>
</protein>
<evidence type="ECO:0000313" key="2">
    <source>
        <dbReference type="EMBL" id="PYH99693.1"/>
    </source>
</evidence>
<feature type="transmembrane region" description="Helical" evidence="1">
    <location>
        <begin position="86"/>
        <end position="105"/>
    </location>
</feature>
<keyword evidence="1" id="KW-0472">Membrane</keyword>
<dbReference type="AlphaFoldDB" id="A0A319E7T7"/>
<sequence>MIGGPPPIYALNSFRLPAVPSRAPDGNYSYGQRCSLGSPSSSNFSSLVPWAALVRLTVFSPRGSIRLVRSSSLLSRAPFNLAAWKLAVLLLSISYGCGPPLHLYLGLLRFPFLSRPRSLTLFKALAPLDCITQLPGGVSGLNGWQRRKR</sequence>
<keyword evidence="1" id="KW-0812">Transmembrane</keyword>
<evidence type="ECO:0000256" key="1">
    <source>
        <dbReference type="SAM" id="Phobius"/>
    </source>
</evidence>
<organism evidence="2 3">
    <name type="scientific">Aspergillus ellipticus CBS 707.79</name>
    <dbReference type="NCBI Taxonomy" id="1448320"/>
    <lineage>
        <taxon>Eukaryota</taxon>
        <taxon>Fungi</taxon>
        <taxon>Dikarya</taxon>
        <taxon>Ascomycota</taxon>
        <taxon>Pezizomycotina</taxon>
        <taxon>Eurotiomycetes</taxon>
        <taxon>Eurotiomycetidae</taxon>
        <taxon>Eurotiales</taxon>
        <taxon>Aspergillaceae</taxon>
        <taxon>Aspergillus</taxon>
        <taxon>Aspergillus subgen. Circumdati</taxon>
    </lineage>
</organism>
<evidence type="ECO:0000313" key="3">
    <source>
        <dbReference type="Proteomes" id="UP000247810"/>
    </source>
</evidence>
<dbReference type="EMBL" id="KZ825800">
    <property type="protein sequence ID" value="PYH99693.1"/>
    <property type="molecule type" value="Genomic_DNA"/>
</dbReference>
<dbReference type="VEuPathDB" id="FungiDB:BO71DRAFT_172307"/>
<reference evidence="2 3" key="1">
    <citation type="submission" date="2018-02" db="EMBL/GenBank/DDBJ databases">
        <title>The genomes of Aspergillus section Nigri reveals drivers in fungal speciation.</title>
        <authorList>
            <consortium name="DOE Joint Genome Institute"/>
            <person name="Vesth T.C."/>
            <person name="Nybo J."/>
            <person name="Theobald S."/>
            <person name="Brandl J."/>
            <person name="Frisvad J.C."/>
            <person name="Nielsen K.F."/>
            <person name="Lyhne E.K."/>
            <person name="Kogle M.E."/>
            <person name="Kuo A."/>
            <person name="Riley R."/>
            <person name="Clum A."/>
            <person name="Nolan M."/>
            <person name="Lipzen A."/>
            <person name="Salamov A."/>
            <person name="Henrissat B."/>
            <person name="Wiebenga A."/>
            <person name="De vries R.P."/>
            <person name="Grigoriev I.V."/>
            <person name="Mortensen U.H."/>
            <person name="Andersen M.R."/>
            <person name="Baker S.E."/>
        </authorList>
    </citation>
    <scope>NUCLEOTIDE SEQUENCE [LARGE SCALE GENOMIC DNA]</scope>
    <source>
        <strain evidence="2 3">CBS 707.79</strain>
    </source>
</reference>
<proteinExistence type="predicted"/>
<keyword evidence="1" id="KW-1133">Transmembrane helix</keyword>
<dbReference type="Proteomes" id="UP000247810">
    <property type="component" value="Unassembled WGS sequence"/>
</dbReference>
<name>A0A319E7T7_9EURO</name>
<accession>A0A319E7T7</accession>
<keyword evidence="3" id="KW-1185">Reference proteome</keyword>